<dbReference type="GO" id="GO:0006508">
    <property type="term" value="P:proteolysis"/>
    <property type="evidence" value="ECO:0007669"/>
    <property type="project" value="InterPro"/>
</dbReference>
<dbReference type="OrthoDB" id="8092964at2"/>
<dbReference type="SUPFAM" id="SSF47090">
    <property type="entry name" value="PGBD-like"/>
    <property type="match status" value="2"/>
</dbReference>
<name>A0A238J9X4_9RHOB</name>
<dbReference type="Pfam" id="PF00656">
    <property type="entry name" value="Peptidase_C14"/>
    <property type="match status" value="1"/>
</dbReference>
<feature type="domain" description="Peptidase C14 caspase" evidence="3">
    <location>
        <begin position="23"/>
        <end position="92"/>
    </location>
</feature>
<feature type="chain" id="PRO_5012059594" evidence="2">
    <location>
        <begin position="20"/>
        <end position="552"/>
    </location>
</feature>
<dbReference type="InterPro" id="IPR036366">
    <property type="entry name" value="PGBDSf"/>
</dbReference>
<organism evidence="5 6">
    <name type="scientific">Pelagimonas phthalicica</name>
    <dbReference type="NCBI Taxonomy" id="1037362"/>
    <lineage>
        <taxon>Bacteria</taxon>
        <taxon>Pseudomonadati</taxon>
        <taxon>Pseudomonadota</taxon>
        <taxon>Alphaproteobacteria</taxon>
        <taxon>Rhodobacterales</taxon>
        <taxon>Roseobacteraceae</taxon>
        <taxon>Pelagimonas</taxon>
    </lineage>
</organism>
<feature type="coiled-coil region" evidence="1">
    <location>
        <begin position="455"/>
        <end position="482"/>
    </location>
</feature>
<reference evidence="6" key="1">
    <citation type="submission" date="2017-05" db="EMBL/GenBank/DDBJ databases">
        <authorList>
            <person name="Rodrigo-Torres L."/>
            <person name="Arahal R. D."/>
            <person name="Lucena T."/>
        </authorList>
    </citation>
    <scope>NUCLEOTIDE SEQUENCE [LARGE SCALE GENOMIC DNA]</scope>
    <source>
        <strain evidence="6">CECT 8649</strain>
    </source>
</reference>
<dbReference type="Gene3D" id="1.10.101.10">
    <property type="entry name" value="PGBD-like superfamily/PGBD"/>
    <property type="match status" value="2"/>
</dbReference>
<keyword evidence="1" id="KW-0175">Coiled coil</keyword>
<dbReference type="RefSeq" id="WP_099243205.1">
    <property type="nucleotide sequence ID" value="NZ_FXXP01000001.1"/>
</dbReference>
<evidence type="ECO:0000259" key="4">
    <source>
        <dbReference type="Pfam" id="PF01471"/>
    </source>
</evidence>
<dbReference type="Gene3D" id="3.40.50.1460">
    <property type="match status" value="1"/>
</dbReference>
<sequence>MRVSVLALLSVLMAGSAHAAGDALVIGNSQYDAIQTLFGADRMDVAAEALRAKGLDVTELQDASSDEMRLGLSDFLKTLEADDSPVVILLAGAFVHGFGGAYLLPVGEDEGAATSEVLTRGFPLNAALTILQNYPGRGFLVLGETPVEQELGAYLAPGAGRLELPSGVTVIRGAAKDVVGFASEELTNPDSAIIVAANEYGLTVEGYAPRDLTLLYSEEVVAPVAPPEPTVDPDADVAAWQTAQRLDSAAGYQAYLDSFGDGAFASAAKQRLKAIATEPYYKQRRAEEALGLTRDARRKIQRDLTILGFDPRGIDGIFGPGSRKAIGRWQEAIGDVPSTYLTQPEIDRLSAAAAKRAEELEEEARKRQALVEKADNALWAATTSQGSEGALRNYLNQYPDGLHADEARRLLRAIEKQRGDAAAAADQRAWNLARETDTVASLRAYLRARPEGAFAGEAKARIAELQRAAEFEKDRQAALSEEQALSLNPVARQLAEARLAKLGMKPGKVDGRFDKQTRAAIRRYQKAHGLRVSGFLDEQTVVQLLAGSLLGR</sequence>
<dbReference type="SUPFAM" id="SSF52129">
    <property type="entry name" value="Caspase-like"/>
    <property type="match status" value="1"/>
</dbReference>
<dbReference type="InterPro" id="IPR002477">
    <property type="entry name" value="Peptidoglycan-bd-like"/>
</dbReference>
<evidence type="ECO:0000313" key="5">
    <source>
        <dbReference type="EMBL" id="SMX26987.1"/>
    </source>
</evidence>
<protein>
    <submittedName>
        <fullName evidence="5">Putative peptidoglycan binding domain protein</fullName>
    </submittedName>
</protein>
<evidence type="ECO:0000313" key="6">
    <source>
        <dbReference type="Proteomes" id="UP000225972"/>
    </source>
</evidence>
<accession>A0A238J9X4</accession>
<proteinExistence type="predicted"/>
<keyword evidence="2" id="KW-0732">Signal</keyword>
<dbReference type="InterPro" id="IPR036365">
    <property type="entry name" value="PGBD-like_sf"/>
</dbReference>
<feature type="domain" description="Peptidoglycan binding-like" evidence="4">
    <location>
        <begin position="492"/>
        <end position="544"/>
    </location>
</feature>
<dbReference type="EMBL" id="FXXP01000001">
    <property type="protein sequence ID" value="SMX26987.1"/>
    <property type="molecule type" value="Genomic_DNA"/>
</dbReference>
<keyword evidence="6" id="KW-1185">Reference proteome</keyword>
<dbReference type="InterPro" id="IPR011600">
    <property type="entry name" value="Pept_C14_caspase"/>
</dbReference>
<evidence type="ECO:0000256" key="1">
    <source>
        <dbReference type="SAM" id="Coils"/>
    </source>
</evidence>
<dbReference type="InterPro" id="IPR029030">
    <property type="entry name" value="Caspase-like_dom_sf"/>
</dbReference>
<dbReference type="Proteomes" id="UP000225972">
    <property type="component" value="Unassembled WGS sequence"/>
</dbReference>
<dbReference type="AlphaFoldDB" id="A0A238J9X4"/>
<dbReference type="Pfam" id="PF01471">
    <property type="entry name" value="PG_binding_1"/>
    <property type="match status" value="2"/>
</dbReference>
<feature type="coiled-coil region" evidence="1">
    <location>
        <begin position="350"/>
        <end position="377"/>
    </location>
</feature>
<gene>
    <name evidence="5" type="ORF">TRP8649_01088</name>
</gene>
<dbReference type="GO" id="GO:0004197">
    <property type="term" value="F:cysteine-type endopeptidase activity"/>
    <property type="evidence" value="ECO:0007669"/>
    <property type="project" value="InterPro"/>
</dbReference>
<feature type="domain" description="Peptidoglycan binding-like" evidence="4">
    <location>
        <begin position="294"/>
        <end position="332"/>
    </location>
</feature>
<evidence type="ECO:0000259" key="3">
    <source>
        <dbReference type="Pfam" id="PF00656"/>
    </source>
</evidence>
<evidence type="ECO:0000256" key="2">
    <source>
        <dbReference type="SAM" id="SignalP"/>
    </source>
</evidence>
<feature type="signal peptide" evidence="2">
    <location>
        <begin position="1"/>
        <end position="19"/>
    </location>
</feature>